<name>A0A2H3AK57_9AGAR</name>
<evidence type="ECO:0000313" key="2">
    <source>
        <dbReference type="EMBL" id="PBK59275.1"/>
    </source>
</evidence>
<dbReference type="AlphaFoldDB" id="A0A2H3AK57"/>
<feature type="compositionally biased region" description="Polar residues" evidence="1">
    <location>
        <begin position="23"/>
        <end position="36"/>
    </location>
</feature>
<dbReference type="Proteomes" id="UP000218334">
    <property type="component" value="Unassembled WGS sequence"/>
</dbReference>
<evidence type="ECO:0000256" key="1">
    <source>
        <dbReference type="SAM" id="MobiDB-lite"/>
    </source>
</evidence>
<proteinExistence type="predicted"/>
<gene>
    <name evidence="2" type="ORF">ARMSODRAFT_805188</name>
</gene>
<feature type="region of interest" description="Disordered" evidence="1">
    <location>
        <begin position="1"/>
        <end position="53"/>
    </location>
</feature>
<keyword evidence="3" id="KW-1185">Reference proteome</keyword>
<dbReference type="EMBL" id="KZ293508">
    <property type="protein sequence ID" value="PBK59275.1"/>
    <property type="molecule type" value="Genomic_DNA"/>
</dbReference>
<sequence length="87" mass="9247">MFRLDEGQITGGNTASSEERITSPVTNPQIVSSCISNKDLGSPRKSNADEGMKSFPWSCGTNYELVSTTTRALIAAGGGTNSYRGRD</sequence>
<protein>
    <submittedName>
        <fullName evidence="2">Uncharacterized protein</fullName>
    </submittedName>
</protein>
<dbReference type="PROSITE" id="PS51257">
    <property type="entry name" value="PROKAR_LIPOPROTEIN"/>
    <property type="match status" value="1"/>
</dbReference>
<accession>A0A2H3AK57</accession>
<reference evidence="3" key="1">
    <citation type="journal article" date="2017" name="Nat. Ecol. Evol.">
        <title>Genome expansion and lineage-specific genetic innovations in the forest pathogenic fungi Armillaria.</title>
        <authorList>
            <person name="Sipos G."/>
            <person name="Prasanna A.N."/>
            <person name="Walter M.C."/>
            <person name="O'Connor E."/>
            <person name="Balint B."/>
            <person name="Krizsan K."/>
            <person name="Kiss B."/>
            <person name="Hess J."/>
            <person name="Varga T."/>
            <person name="Slot J."/>
            <person name="Riley R."/>
            <person name="Boka B."/>
            <person name="Rigling D."/>
            <person name="Barry K."/>
            <person name="Lee J."/>
            <person name="Mihaltcheva S."/>
            <person name="LaButti K."/>
            <person name="Lipzen A."/>
            <person name="Waldron R."/>
            <person name="Moloney N.M."/>
            <person name="Sperisen C."/>
            <person name="Kredics L."/>
            <person name="Vagvoelgyi C."/>
            <person name="Patrignani A."/>
            <person name="Fitzpatrick D."/>
            <person name="Nagy I."/>
            <person name="Doyle S."/>
            <person name="Anderson J.B."/>
            <person name="Grigoriev I.V."/>
            <person name="Gueldener U."/>
            <person name="Muensterkoetter M."/>
            <person name="Nagy L.G."/>
        </authorList>
    </citation>
    <scope>NUCLEOTIDE SEQUENCE [LARGE SCALE GENOMIC DNA]</scope>
    <source>
        <strain evidence="3">28-4</strain>
    </source>
</reference>
<evidence type="ECO:0000313" key="3">
    <source>
        <dbReference type="Proteomes" id="UP000218334"/>
    </source>
</evidence>
<organism evidence="2 3">
    <name type="scientific">Armillaria solidipes</name>
    <dbReference type="NCBI Taxonomy" id="1076256"/>
    <lineage>
        <taxon>Eukaryota</taxon>
        <taxon>Fungi</taxon>
        <taxon>Dikarya</taxon>
        <taxon>Basidiomycota</taxon>
        <taxon>Agaricomycotina</taxon>
        <taxon>Agaricomycetes</taxon>
        <taxon>Agaricomycetidae</taxon>
        <taxon>Agaricales</taxon>
        <taxon>Marasmiineae</taxon>
        <taxon>Physalacriaceae</taxon>
        <taxon>Armillaria</taxon>
    </lineage>
</organism>